<gene>
    <name evidence="4" type="ORF">BDE18_3954</name>
    <name evidence="2" type="ORF">ESD82_09300</name>
    <name evidence="3" type="ORF">HYQ43_22515</name>
</gene>
<dbReference type="KEGG" id="ppan:ESD82_09300"/>
<dbReference type="OrthoDB" id="9798763at2"/>
<dbReference type="Proteomes" id="UP000509322">
    <property type="component" value="Plasmid unnamed1"/>
</dbReference>
<geneLocation type="plasmid" evidence="6">
    <name>ppan2</name>
</geneLocation>
<evidence type="ECO:0000313" key="3">
    <source>
        <dbReference type="EMBL" id="QLH16975.1"/>
    </source>
</evidence>
<evidence type="ECO:0000313" key="2">
    <source>
        <dbReference type="EMBL" id="QFG36391.1"/>
    </source>
</evidence>
<protein>
    <submittedName>
        <fullName evidence="3">Molybdopterin-dependent oxidoreductase</fullName>
    </submittedName>
</protein>
<keyword evidence="1" id="KW-0732">Signal</keyword>
<geneLocation type="plasmid" evidence="3 7">
    <name>unnamed1</name>
</geneLocation>
<feature type="chain" id="PRO_5044559551" evidence="1">
    <location>
        <begin position="34"/>
        <end position="172"/>
    </location>
</feature>
<keyword evidence="5" id="KW-1185">Reference proteome</keyword>
<geneLocation type="plasmid" evidence="2">
    <name>pPAN2</name>
</geneLocation>
<evidence type="ECO:0000313" key="6">
    <source>
        <dbReference type="Proteomes" id="UP000326453"/>
    </source>
</evidence>
<dbReference type="Gene3D" id="3.90.420.10">
    <property type="entry name" value="Oxidoreductase, molybdopterin-binding domain"/>
    <property type="match status" value="1"/>
</dbReference>
<dbReference type="EMBL" id="CP058691">
    <property type="protein sequence ID" value="QLH16975.1"/>
    <property type="molecule type" value="Genomic_DNA"/>
</dbReference>
<dbReference type="EMBL" id="RBLI01000003">
    <property type="protein sequence ID" value="RKS43023.1"/>
    <property type="molecule type" value="Genomic_DNA"/>
</dbReference>
<dbReference type="RefSeq" id="WP_024843886.1">
    <property type="nucleotide sequence ID" value="NZ_CP058691.1"/>
</dbReference>
<evidence type="ECO:0000313" key="4">
    <source>
        <dbReference type="EMBL" id="RKS43023.1"/>
    </source>
</evidence>
<keyword evidence="3" id="KW-0614">Plasmid</keyword>
<evidence type="ECO:0000313" key="7">
    <source>
        <dbReference type="Proteomes" id="UP000509322"/>
    </source>
</evidence>
<dbReference type="EMBL" id="CP044425">
    <property type="protein sequence ID" value="QFG36391.1"/>
    <property type="molecule type" value="Genomic_DNA"/>
</dbReference>
<sequence length="172" mass="19485">MHRAPETFLSRRTLVLSASIAALAPASPLFAHAARPMLTITEPSGRVRELEDEDIAALPWHQIATRTRWTEGVQTFRGPFLRDVLTGGGMSRSDLAGRKLLVKALNDYGIVLPAGDAWDYAPILAREMNGKPMRVRDKGPLWLVYPRDQRPELQRAVMDERWVWQLFEITIL</sequence>
<name>A0A1I5IYU0_PARPN</name>
<accession>A0A1I5IYU0</accession>
<dbReference type="Proteomes" id="UP000326453">
    <property type="component" value="Plasmid pPAN2"/>
</dbReference>
<organism evidence="3 7">
    <name type="scientific">Paracoccus pantotrophus</name>
    <name type="common">Thiosphaera pantotropha</name>
    <dbReference type="NCBI Taxonomy" id="82367"/>
    <lineage>
        <taxon>Bacteria</taxon>
        <taxon>Pseudomonadati</taxon>
        <taxon>Pseudomonadota</taxon>
        <taxon>Alphaproteobacteria</taxon>
        <taxon>Rhodobacterales</taxon>
        <taxon>Paracoccaceae</taxon>
        <taxon>Paracoccus</taxon>
    </lineage>
</organism>
<reference evidence="3 7" key="3">
    <citation type="submission" date="2020-07" db="EMBL/GenBank/DDBJ databases">
        <title>The complete genome of Paracoccus pantotrophus ACCC 10489.</title>
        <authorList>
            <person name="Si Y."/>
        </authorList>
    </citation>
    <scope>NUCLEOTIDE SEQUENCE [LARGE SCALE GENOMIC DNA]</scope>
    <source>
        <strain evidence="3 7">ACCC10489</strain>
        <plasmid evidence="3 7">unnamed1</plasmid>
    </source>
</reference>
<reference evidence="2 6" key="2">
    <citation type="submission" date="2019-01" db="EMBL/GenBank/DDBJ databases">
        <title>Complete Genome Sequence and Annotation of the Paracoccus pantotrophus type strain DSM 2944.</title>
        <authorList>
            <person name="Bockwoldt J.A."/>
            <person name="Zimmermann M."/>
            <person name="Tiso T."/>
            <person name="Blank L.M."/>
        </authorList>
    </citation>
    <scope>NUCLEOTIDE SEQUENCE [LARGE SCALE GENOMIC DNA]</scope>
    <source>
        <strain evidence="2 6">DSM 2944</strain>
        <plasmid evidence="2">pPAN2</plasmid>
        <plasmid evidence="6">ppan2</plasmid>
    </source>
</reference>
<dbReference type="InterPro" id="IPR006311">
    <property type="entry name" value="TAT_signal"/>
</dbReference>
<dbReference type="Proteomes" id="UP000273626">
    <property type="component" value="Unassembled WGS sequence"/>
</dbReference>
<reference evidence="4 5" key="1">
    <citation type="submission" date="2018-10" db="EMBL/GenBank/DDBJ databases">
        <title>Genomic Encyclopedia of Archaeal and Bacterial Type Strains, Phase II (KMG-II): from individual species to whole genera.</title>
        <authorList>
            <person name="Goeker M."/>
        </authorList>
    </citation>
    <scope>NUCLEOTIDE SEQUENCE [LARGE SCALE GENOMIC DNA]</scope>
    <source>
        <strain evidence="5">ATCC 35512 / DSM 2944 / CIP 106514 / LMD 82.5 / NBRC 102493 / NCCB 82005 / GB17</strain>
        <strain evidence="4">DSM 2944</strain>
    </source>
</reference>
<evidence type="ECO:0000256" key="1">
    <source>
        <dbReference type="SAM" id="SignalP"/>
    </source>
</evidence>
<proteinExistence type="predicted"/>
<feature type="signal peptide" evidence="1">
    <location>
        <begin position="1"/>
        <end position="33"/>
    </location>
</feature>
<dbReference type="PROSITE" id="PS51318">
    <property type="entry name" value="TAT"/>
    <property type="match status" value="1"/>
</dbReference>
<dbReference type="AlphaFoldDB" id="A0A1I5IYU0"/>
<dbReference type="SUPFAM" id="SSF56524">
    <property type="entry name" value="Oxidoreductase molybdopterin-binding domain"/>
    <property type="match status" value="1"/>
</dbReference>
<evidence type="ECO:0000313" key="5">
    <source>
        <dbReference type="Proteomes" id="UP000273626"/>
    </source>
</evidence>
<dbReference type="InterPro" id="IPR036374">
    <property type="entry name" value="OxRdtase_Mopterin-bd_sf"/>
</dbReference>